<accession>A0A316ZBX3</accession>
<evidence type="ECO:0000313" key="3">
    <source>
        <dbReference type="Proteomes" id="UP000245946"/>
    </source>
</evidence>
<dbReference type="EMBL" id="KZ819291">
    <property type="protein sequence ID" value="PWN98538.1"/>
    <property type="molecule type" value="Genomic_DNA"/>
</dbReference>
<name>A0A316ZBX3_9BASI</name>
<dbReference type="GeneID" id="37267320"/>
<evidence type="ECO:0000256" key="1">
    <source>
        <dbReference type="SAM" id="MobiDB-lite"/>
    </source>
</evidence>
<dbReference type="Proteomes" id="UP000245946">
    <property type="component" value="Unassembled WGS sequence"/>
</dbReference>
<feature type="region of interest" description="Disordered" evidence="1">
    <location>
        <begin position="73"/>
        <end position="93"/>
    </location>
</feature>
<dbReference type="PROSITE" id="PS51257">
    <property type="entry name" value="PROKAR_LIPOPROTEIN"/>
    <property type="match status" value="1"/>
</dbReference>
<gene>
    <name evidence="2" type="ORF">FA09DRAFT_268695</name>
</gene>
<feature type="compositionally biased region" description="Basic residues" evidence="1">
    <location>
        <begin position="76"/>
        <end position="87"/>
    </location>
</feature>
<reference evidence="2 3" key="1">
    <citation type="journal article" date="2018" name="Mol. Biol. Evol.">
        <title>Broad Genomic Sampling Reveals a Smut Pathogenic Ancestry of the Fungal Clade Ustilaginomycotina.</title>
        <authorList>
            <person name="Kijpornyongpan T."/>
            <person name="Mondo S.J."/>
            <person name="Barry K."/>
            <person name="Sandor L."/>
            <person name="Lee J."/>
            <person name="Lipzen A."/>
            <person name="Pangilinan J."/>
            <person name="LaButti K."/>
            <person name="Hainaut M."/>
            <person name="Henrissat B."/>
            <person name="Grigoriev I.V."/>
            <person name="Spatafora J.W."/>
            <person name="Aime M.C."/>
        </authorList>
    </citation>
    <scope>NUCLEOTIDE SEQUENCE [LARGE SCALE GENOMIC DNA]</scope>
    <source>
        <strain evidence="2 3">MCA 4186</strain>
    </source>
</reference>
<protein>
    <submittedName>
        <fullName evidence="2">Uncharacterized protein</fullName>
    </submittedName>
</protein>
<evidence type="ECO:0000313" key="2">
    <source>
        <dbReference type="EMBL" id="PWN98538.1"/>
    </source>
</evidence>
<dbReference type="AlphaFoldDB" id="A0A316ZBX3"/>
<sequence>MCRGKQLYGASSGGGAACRAKAVRNRLAPNVQSGVRGSKLLLSLSRAPLCSYRALMREGAAARRGRLGIRAPAARGPRRHGAARGGRRGMPPTARVQLKAVRVAGARGARHTRRG</sequence>
<organism evidence="2 3">
    <name type="scientific">Tilletiopsis washingtonensis</name>
    <dbReference type="NCBI Taxonomy" id="58919"/>
    <lineage>
        <taxon>Eukaryota</taxon>
        <taxon>Fungi</taxon>
        <taxon>Dikarya</taxon>
        <taxon>Basidiomycota</taxon>
        <taxon>Ustilaginomycotina</taxon>
        <taxon>Exobasidiomycetes</taxon>
        <taxon>Entylomatales</taxon>
        <taxon>Entylomatales incertae sedis</taxon>
        <taxon>Tilletiopsis</taxon>
    </lineage>
</organism>
<dbReference type="RefSeq" id="XP_025598817.1">
    <property type="nucleotide sequence ID" value="XM_025739774.1"/>
</dbReference>
<proteinExistence type="predicted"/>
<keyword evidence="3" id="KW-1185">Reference proteome</keyword>